<dbReference type="PROSITE" id="PS50977">
    <property type="entry name" value="HTH_TETR_2"/>
    <property type="match status" value="2"/>
</dbReference>
<dbReference type="InterPro" id="IPR009057">
    <property type="entry name" value="Homeodomain-like_sf"/>
</dbReference>
<dbReference type="PRINTS" id="PR00455">
    <property type="entry name" value="HTHTETR"/>
</dbReference>
<name>A0A921MKS7_9FIRM</name>
<keyword evidence="1 2" id="KW-0238">DNA-binding</keyword>
<evidence type="ECO:0000256" key="2">
    <source>
        <dbReference type="PROSITE-ProRule" id="PRU00335"/>
    </source>
</evidence>
<feature type="DNA-binding region" description="H-T-H motif" evidence="2">
    <location>
        <begin position="96"/>
        <end position="115"/>
    </location>
</feature>
<evidence type="ECO:0000256" key="1">
    <source>
        <dbReference type="ARBA" id="ARBA00023125"/>
    </source>
</evidence>
<reference evidence="4" key="2">
    <citation type="submission" date="2021-09" db="EMBL/GenBank/DDBJ databases">
        <authorList>
            <person name="Gilroy R."/>
        </authorList>
    </citation>
    <scope>NUCLEOTIDE SEQUENCE</scope>
    <source>
        <strain evidence="4">CHK179-5677</strain>
    </source>
</reference>
<dbReference type="SUPFAM" id="SSF48498">
    <property type="entry name" value="Tetracyclin repressor-like, C-terminal domain"/>
    <property type="match status" value="1"/>
</dbReference>
<dbReference type="PANTHER" id="PTHR30055">
    <property type="entry name" value="HTH-TYPE TRANSCRIPTIONAL REGULATOR RUTR"/>
    <property type="match status" value="1"/>
</dbReference>
<evidence type="ECO:0000313" key="5">
    <source>
        <dbReference type="Proteomes" id="UP000760668"/>
    </source>
</evidence>
<dbReference type="Gene3D" id="1.10.357.10">
    <property type="entry name" value="Tetracycline Repressor, domain 2"/>
    <property type="match status" value="2"/>
</dbReference>
<dbReference type="PANTHER" id="PTHR30055:SF226">
    <property type="entry name" value="HTH-TYPE TRANSCRIPTIONAL REGULATOR PKSA"/>
    <property type="match status" value="1"/>
</dbReference>
<feature type="DNA-binding region" description="H-T-H motif" evidence="2">
    <location>
        <begin position="31"/>
        <end position="50"/>
    </location>
</feature>
<accession>A0A921MKS7</accession>
<dbReference type="InterPro" id="IPR039536">
    <property type="entry name" value="TetR_C_Proteobacteria"/>
</dbReference>
<dbReference type="Pfam" id="PF14246">
    <property type="entry name" value="TetR_C_7"/>
    <property type="match status" value="1"/>
</dbReference>
<feature type="domain" description="HTH tetR-type" evidence="3">
    <location>
        <begin position="73"/>
        <end position="133"/>
    </location>
</feature>
<comment type="caution">
    <text evidence="4">The sequence shown here is derived from an EMBL/GenBank/DDBJ whole genome shotgun (WGS) entry which is preliminary data.</text>
</comment>
<feature type="domain" description="HTH tetR-type" evidence="3">
    <location>
        <begin position="8"/>
        <end position="68"/>
    </location>
</feature>
<dbReference type="Proteomes" id="UP000760668">
    <property type="component" value="Unassembled WGS sequence"/>
</dbReference>
<protein>
    <submittedName>
        <fullName evidence="4">TetR/AcrR family transcriptional regulator helix-turn-helix transcriptional regulator</fullName>
    </submittedName>
</protein>
<evidence type="ECO:0000259" key="3">
    <source>
        <dbReference type="PROSITE" id="PS50977"/>
    </source>
</evidence>
<dbReference type="InterPro" id="IPR036271">
    <property type="entry name" value="Tet_transcr_reg_TetR-rel_C_sf"/>
</dbReference>
<dbReference type="GO" id="GO:0000976">
    <property type="term" value="F:transcription cis-regulatory region binding"/>
    <property type="evidence" value="ECO:0007669"/>
    <property type="project" value="TreeGrafter"/>
</dbReference>
<dbReference type="Gene3D" id="1.10.10.60">
    <property type="entry name" value="Homeodomain-like"/>
    <property type="match status" value="1"/>
</dbReference>
<dbReference type="GO" id="GO:0003700">
    <property type="term" value="F:DNA-binding transcription factor activity"/>
    <property type="evidence" value="ECO:0007669"/>
    <property type="project" value="TreeGrafter"/>
</dbReference>
<dbReference type="Pfam" id="PF00440">
    <property type="entry name" value="TetR_N"/>
    <property type="match status" value="2"/>
</dbReference>
<dbReference type="AlphaFoldDB" id="A0A921MKS7"/>
<dbReference type="EMBL" id="DYUC01000025">
    <property type="protein sequence ID" value="HJG86057.1"/>
    <property type="molecule type" value="Genomic_DNA"/>
</dbReference>
<dbReference type="InterPro" id="IPR001647">
    <property type="entry name" value="HTH_TetR"/>
</dbReference>
<sequence length="266" mass="30262">MTNHLRKLELKERIQAAARRVFLAKGFSEAKIGDIASEAGVSPSTIYLYFSGKKDLFASLDIQHMADIRPEFDRKREEICRVALKIFGQEGFERTTMDAIAERAELSKAALYQYCSSKEDLFLQVLQYYISSGFHGPDGTRRDSDDWREHLRTVAKSCLNSARNPERSAFLGTVIRDSNKFPSFGAAYYQYSHCAARKELVRFLTLQQQRGLIRADADVPGITEVFLGSLMSYVVLYRIINGVTRDVDEQDYINNTVDAFVRALEP</sequence>
<evidence type="ECO:0000313" key="4">
    <source>
        <dbReference type="EMBL" id="HJG86057.1"/>
    </source>
</evidence>
<organism evidence="4 5">
    <name type="scientific">Pseudoflavonifractor capillosus</name>
    <dbReference type="NCBI Taxonomy" id="106588"/>
    <lineage>
        <taxon>Bacteria</taxon>
        <taxon>Bacillati</taxon>
        <taxon>Bacillota</taxon>
        <taxon>Clostridia</taxon>
        <taxon>Eubacteriales</taxon>
        <taxon>Oscillospiraceae</taxon>
        <taxon>Pseudoflavonifractor</taxon>
    </lineage>
</organism>
<dbReference type="InterPro" id="IPR050109">
    <property type="entry name" value="HTH-type_TetR-like_transc_reg"/>
</dbReference>
<dbReference type="RefSeq" id="WP_295368175.1">
    <property type="nucleotide sequence ID" value="NZ_DYUC01000025.1"/>
</dbReference>
<gene>
    <name evidence="4" type="ORF">K8V01_03355</name>
</gene>
<dbReference type="SUPFAM" id="SSF46689">
    <property type="entry name" value="Homeodomain-like"/>
    <property type="match status" value="2"/>
</dbReference>
<proteinExistence type="predicted"/>
<reference evidence="4" key="1">
    <citation type="journal article" date="2021" name="PeerJ">
        <title>Extensive microbial diversity within the chicken gut microbiome revealed by metagenomics and culture.</title>
        <authorList>
            <person name="Gilroy R."/>
            <person name="Ravi A."/>
            <person name="Getino M."/>
            <person name="Pursley I."/>
            <person name="Horton D.L."/>
            <person name="Alikhan N.F."/>
            <person name="Baker D."/>
            <person name="Gharbi K."/>
            <person name="Hall N."/>
            <person name="Watson M."/>
            <person name="Adriaenssens E.M."/>
            <person name="Foster-Nyarko E."/>
            <person name="Jarju S."/>
            <person name="Secka A."/>
            <person name="Antonio M."/>
            <person name="Oren A."/>
            <person name="Chaudhuri R.R."/>
            <person name="La Ragione R."/>
            <person name="Hildebrand F."/>
            <person name="Pallen M.J."/>
        </authorList>
    </citation>
    <scope>NUCLEOTIDE SEQUENCE</scope>
    <source>
        <strain evidence="4">CHK179-5677</strain>
    </source>
</reference>